<keyword evidence="1" id="KW-0472">Membrane</keyword>
<feature type="transmembrane region" description="Helical" evidence="1">
    <location>
        <begin position="20"/>
        <end position="44"/>
    </location>
</feature>
<evidence type="ECO:0000313" key="2">
    <source>
        <dbReference type="EMBL" id="SEQ69520.1"/>
    </source>
</evidence>
<organism evidence="2 3">
    <name type="scientific">Neolewinella agarilytica</name>
    <dbReference type="NCBI Taxonomy" id="478744"/>
    <lineage>
        <taxon>Bacteria</taxon>
        <taxon>Pseudomonadati</taxon>
        <taxon>Bacteroidota</taxon>
        <taxon>Saprospiria</taxon>
        <taxon>Saprospirales</taxon>
        <taxon>Lewinellaceae</taxon>
        <taxon>Neolewinella</taxon>
    </lineage>
</organism>
<proteinExistence type="predicted"/>
<reference evidence="3" key="1">
    <citation type="submission" date="2016-10" db="EMBL/GenBank/DDBJ databases">
        <authorList>
            <person name="Varghese N."/>
            <person name="Submissions S."/>
        </authorList>
    </citation>
    <scope>NUCLEOTIDE SEQUENCE [LARGE SCALE GENOMIC DNA]</scope>
    <source>
        <strain evidence="3">DSM 24740</strain>
    </source>
</reference>
<dbReference type="RefSeq" id="WP_175489375.1">
    <property type="nucleotide sequence ID" value="NZ_FOFB01000014.1"/>
</dbReference>
<keyword evidence="1" id="KW-0812">Transmembrane</keyword>
<dbReference type="AlphaFoldDB" id="A0A1H9I4K1"/>
<keyword evidence="3" id="KW-1185">Reference proteome</keyword>
<dbReference type="Proteomes" id="UP000199021">
    <property type="component" value="Unassembled WGS sequence"/>
</dbReference>
<evidence type="ECO:0000313" key="3">
    <source>
        <dbReference type="Proteomes" id="UP000199021"/>
    </source>
</evidence>
<evidence type="ECO:0000256" key="1">
    <source>
        <dbReference type="SAM" id="Phobius"/>
    </source>
</evidence>
<dbReference type="InParanoid" id="A0A1H9I4K1"/>
<accession>A0A1H9I4K1</accession>
<name>A0A1H9I4K1_9BACT</name>
<dbReference type="EMBL" id="FOFB01000014">
    <property type="protein sequence ID" value="SEQ69520.1"/>
    <property type="molecule type" value="Genomic_DNA"/>
</dbReference>
<dbReference type="STRING" id="478744.SAMN05444359_11438"/>
<keyword evidence="1" id="KW-1133">Transmembrane helix</keyword>
<protein>
    <submittedName>
        <fullName evidence="2">Uncharacterized protein</fullName>
    </submittedName>
</protein>
<sequence>MKYIFLATVYFTVGFILPTFSPVLQIITGLLAILFAATIMTYFFQRHLSRWELNAGLL</sequence>
<gene>
    <name evidence="2" type="ORF">SAMN05444359_11438</name>
</gene>